<dbReference type="Pfam" id="PF00415">
    <property type="entry name" value="RCC1"/>
    <property type="match status" value="3"/>
</dbReference>
<protein>
    <submittedName>
        <fullName evidence="2">Uncharacterized protein</fullName>
    </submittedName>
</protein>
<feature type="repeat" description="RCC1" evidence="1">
    <location>
        <begin position="109"/>
        <end position="133"/>
    </location>
</feature>
<dbReference type="KEGG" id="nve:5510564"/>
<accession>A7SBK2</accession>
<evidence type="ECO:0000313" key="2">
    <source>
        <dbReference type="EMBL" id="EDO38959.1"/>
    </source>
</evidence>
<dbReference type="PRINTS" id="PR00633">
    <property type="entry name" value="RCCNDNSATION"/>
</dbReference>
<dbReference type="InParanoid" id="A7SBK2"/>
<feature type="repeat" description="RCC1" evidence="1">
    <location>
        <begin position="54"/>
        <end position="108"/>
    </location>
</feature>
<dbReference type="HOGENOM" id="CLU_005210_2_4_1"/>
<proteinExistence type="predicted"/>
<dbReference type="OrthoDB" id="5370059at2759"/>
<dbReference type="InterPro" id="IPR052830">
    <property type="entry name" value="RCC1_domain-containing"/>
</dbReference>
<dbReference type="PROSITE" id="PS50012">
    <property type="entry name" value="RCC1_3"/>
    <property type="match status" value="3"/>
</dbReference>
<gene>
    <name evidence="2" type="ORF">NEMVEDRAFT_v1g112202</name>
</gene>
<dbReference type="eggNOG" id="KOG1426">
    <property type="taxonomic scope" value="Eukaryota"/>
</dbReference>
<dbReference type="PROSITE" id="PS00626">
    <property type="entry name" value="RCC1_2"/>
    <property type="match status" value="2"/>
</dbReference>
<dbReference type="EMBL" id="DS469616">
    <property type="protein sequence ID" value="EDO38959.1"/>
    <property type="molecule type" value="Genomic_DNA"/>
</dbReference>
<dbReference type="PANTHER" id="PTHR46849:SF1">
    <property type="entry name" value="RCC1 DOMAIN-CONTAINING PROTEIN 1"/>
    <property type="match status" value="1"/>
</dbReference>
<evidence type="ECO:0000256" key="1">
    <source>
        <dbReference type="PROSITE-ProRule" id="PRU00235"/>
    </source>
</evidence>
<feature type="non-terminal residue" evidence="2">
    <location>
        <position position="1"/>
    </location>
</feature>
<keyword evidence="3" id="KW-1185">Reference proteome</keyword>
<dbReference type="Proteomes" id="UP000001593">
    <property type="component" value="Unassembled WGS sequence"/>
</dbReference>
<dbReference type="InterPro" id="IPR009091">
    <property type="entry name" value="RCC1/BLIP-II"/>
</dbReference>
<organism evidence="2 3">
    <name type="scientific">Nematostella vectensis</name>
    <name type="common">Starlet sea anemone</name>
    <dbReference type="NCBI Taxonomy" id="45351"/>
    <lineage>
        <taxon>Eukaryota</taxon>
        <taxon>Metazoa</taxon>
        <taxon>Cnidaria</taxon>
        <taxon>Anthozoa</taxon>
        <taxon>Hexacorallia</taxon>
        <taxon>Actiniaria</taxon>
        <taxon>Edwardsiidae</taxon>
        <taxon>Nematostella</taxon>
    </lineage>
</organism>
<dbReference type="OMA" id="INIKCIA"/>
<sequence length="133" mass="14301">MAALIYLFPYSRGQLGHGLTDAETEPRRLEVLVGINIKCIAAGGWHSAVISDAGDVYGWGWNESGQVGIGDGIQCQMDPTPICFPASDEPNVVSVACGARHTAAVSDDAQVWTWGWGWYGQLGHGDRRTRTTP</sequence>
<dbReference type="SUPFAM" id="SSF50985">
    <property type="entry name" value="RCC1/BLIP-II"/>
    <property type="match status" value="1"/>
</dbReference>
<dbReference type="InterPro" id="IPR000408">
    <property type="entry name" value="Reg_chr_condens"/>
</dbReference>
<evidence type="ECO:0000313" key="3">
    <source>
        <dbReference type="Proteomes" id="UP000001593"/>
    </source>
</evidence>
<dbReference type="STRING" id="45351.A7SBK2"/>
<feature type="repeat" description="RCC1" evidence="1">
    <location>
        <begin position="2"/>
        <end position="53"/>
    </location>
</feature>
<dbReference type="PANTHER" id="PTHR46849">
    <property type="entry name" value="RCC1 DOMAIN-CONTAINING PROTEIN 1"/>
    <property type="match status" value="1"/>
</dbReference>
<reference evidence="2 3" key="1">
    <citation type="journal article" date="2007" name="Science">
        <title>Sea anemone genome reveals ancestral eumetazoan gene repertoire and genomic organization.</title>
        <authorList>
            <person name="Putnam N.H."/>
            <person name="Srivastava M."/>
            <person name="Hellsten U."/>
            <person name="Dirks B."/>
            <person name="Chapman J."/>
            <person name="Salamov A."/>
            <person name="Terry A."/>
            <person name="Shapiro H."/>
            <person name="Lindquist E."/>
            <person name="Kapitonov V.V."/>
            <person name="Jurka J."/>
            <person name="Genikhovich G."/>
            <person name="Grigoriev I.V."/>
            <person name="Lucas S.M."/>
            <person name="Steele R.E."/>
            <person name="Finnerty J.R."/>
            <person name="Technau U."/>
            <person name="Martindale M.Q."/>
            <person name="Rokhsar D.S."/>
        </authorList>
    </citation>
    <scope>NUCLEOTIDE SEQUENCE [LARGE SCALE GENOMIC DNA]</scope>
    <source>
        <strain evidence="3">CH2 X CH6</strain>
    </source>
</reference>
<name>A7SBK2_NEMVE</name>
<dbReference type="AlphaFoldDB" id="A7SBK2"/>
<dbReference type="Gene3D" id="2.130.10.30">
    <property type="entry name" value="Regulator of chromosome condensation 1/beta-lactamase-inhibitor protein II"/>
    <property type="match status" value="1"/>
</dbReference>